<dbReference type="InterPro" id="IPR037171">
    <property type="entry name" value="NagB/RpiA_transferase-like"/>
</dbReference>
<evidence type="ECO:0000313" key="3">
    <source>
        <dbReference type="Proteomes" id="UP000650524"/>
    </source>
</evidence>
<feature type="domain" description="LUD" evidence="1">
    <location>
        <begin position="1"/>
        <end position="196"/>
    </location>
</feature>
<accession>A0A8J6N3N6</accession>
<evidence type="ECO:0000259" key="1">
    <source>
        <dbReference type="Pfam" id="PF02589"/>
    </source>
</evidence>
<dbReference type="PIRSF" id="PIRSF020269">
    <property type="entry name" value="DUF1121"/>
    <property type="match status" value="1"/>
</dbReference>
<protein>
    <submittedName>
        <fullName evidence="2">Lactate utilization protein</fullName>
    </submittedName>
</protein>
<dbReference type="AlphaFoldDB" id="A0A8J6N3N6"/>
<dbReference type="PANTHER" id="PTHR36179:SF2">
    <property type="entry name" value="LUD DOMAIN-CONTAINING PROTEIN"/>
    <property type="match status" value="1"/>
</dbReference>
<evidence type="ECO:0000313" key="2">
    <source>
        <dbReference type="EMBL" id="MBC8179145.1"/>
    </source>
</evidence>
<name>A0A8J6N3N6_9DELT</name>
<organism evidence="2 3">
    <name type="scientific">Candidatus Desulfacyla euxinica</name>
    <dbReference type="NCBI Taxonomy" id="2841693"/>
    <lineage>
        <taxon>Bacteria</taxon>
        <taxon>Deltaproteobacteria</taxon>
        <taxon>Candidatus Desulfacyla</taxon>
    </lineage>
</organism>
<sequence length="202" mass="22008">MEELLKKLESNGMKAFYLSNRGAAKDQILNMIPTTSSVGIGGSVTVREMGLLDGLAGRGTEYFDHWKSGLSKEEIMAVKRKQVVADYFLTSTNAITRGGKLVNMDNTGNRVAAMIFGPRHVIVVAGENKIVDDVPAAIKRIKEKVVSRNTSRRGDRTPCAQGEPCPDCNSPDRLCRVTSIIEKKTMGVETFTVIIVGEALGY</sequence>
<dbReference type="InterPro" id="IPR003741">
    <property type="entry name" value="LUD_dom"/>
</dbReference>
<gene>
    <name evidence="2" type="ORF">H8E19_17210</name>
</gene>
<comment type="caution">
    <text evidence="2">The sequence shown here is derived from an EMBL/GenBank/DDBJ whole genome shotgun (WGS) entry which is preliminary data.</text>
</comment>
<dbReference type="SUPFAM" id="SSF100950">
    <property type="entry name" value="NagB/RpiA/CoA transferase-like"/>
    <property type="match status" value="1"/>
</dbReference>
<dbReference type="InterPro" id="IPR009501">
    <property type="entry name" value="UCP020269"/>
</dbReference>
<reference evidence="2 3" key="1">
    <citation type="submission" date="2020-08" db="EMBL/GenBank/DDBJ databases">
        <title>Bridging the membrane lipid divide: bacteria of the FCB group superphylum have the potential to synthesize archaeal ether lipids.</title>
        <authorList>
            <person name="Villanueva L."/>
            <person name="Von Meijenfeldt F.A.B."/>
            <person name="Westbye A.B."/>
            <person name="Yadav S."/>
            <person name="Hopmans E.C."/>
            <person name="Dutilh B.E."/>
            <person name="Sinninghe Damste J.S."/>
        </authorList>
    </citation>
    <scope>NUCLEOTIDE SEQUENCE [LARGE SCALE GENOMIC DNA]</scope>
    <source>
        <strain evidence="2">NIOZ-UU27</strain>
    </source>
</reference>
<dbReference type="PANTHER" id="PTHR36179">
    <property type="entry name" value="LUD_DOM DOMAIN-CONTAINING PROTEIN"/>
    <property type="match status" value="1"/>
</dbReference>
<dbReference type="EMBL" id="JACNJD010000351">
    <property type="protein sequence ID" value="MBC8179145.1"/>
    <property type="molecule type" value="Genomic_DNA"/>
</dbReference>
<dbReference type="Proteomes" id="UP000650524">
    <property type="component" value="Unassembled WGS sequence"/>
</dbReference>
<dbReference type="Pfam" id="PF02589">
    <property type="entry name" value="LUD_dom"/>
    <property type="match status" value="1"/>
</dbReference>
<proteinExistence type="predicted"/>